<dbReference type="GeneID" id="19113853"/>
<dbReference type="Pfam" id="PF00172">
    <property type="entry name" value="Zn_clus"/>
    <property type="match status" value="1"/>
</dbReference>
<dbReference type="PROSITE" id="PS00463">
    <property type="entry name" value="ZN2_CY6_FUNGAL_1"/>
    <property type="match status" value="1"/>
</dbReference>
<evidence type="ECO:0000313" key="9">
    <source>
        <dbReference type="Proteomes" id="UP000011761"/>
    </source>
</evidence>
<dbReference type="PANTHER" id="PTHR47171:SF2">
    <property type="entry name" value="TRANSCRIPTION FACTOR, PUTATIVE-RELATED"/>
    <property type="match status" value="1"/>
</dbReference>
<evidence type="ECO:0000256" key="4">
    <source>
        <dbReference type="ARBA" id="ARBA00023125"/>
    </source>
</evidence>
<keyword evidence="1" id="KW-0479">Metal-binding</keyword>
<evidence type="ECO:0000256" key="5">
    <source>
        <dbReference type="ARBA" id="ARBA00023163"/>
    </source>
</evidence>
<dbReference type="Gene3D" id="4.10.240.10">
    <property type="entry name" value="Zn(2)-C6 fungal-type DNA-binding domain"/>
    <property type="match status" value="1"/>
</dbReference>
<organism evidence="8 9">
    <name type="scientific">Baudoinia panamericana (strain UAMH 10762)</name>
    <name type="common">Angels' share fungus</name>
    <name type="synonym">Baudoinia compniacensis (strain UAMH 10762)</name>
    <dbReference type="NCBI Taxonomy" id="717646"/>
    <lineage>
        <taxon>Eukaryota</taxon>
        <taxon>Fungi</taxon>
        <taxon>Dikarya</taxon>
        <taxon>Ascomycota</taxon>
        <taxon>Pezizomycotina</taxon>
        <taxon>Dothideomycetes</taxon>
        <taxon>Dothideomycetidae</taxon>
        <taxon>Mycosphaerellales</taxon>
        <taxon>Teratosphaeriaceae</taxon>
        <taxon>Baudoinia</taxon>
    </lineage>
</organism>
<keyword evidence="6" id="KW-0539">Nucleus</keyword>
<dbReference type="EMBL" id="KB445552">
    <property type="protein sequence ID" value="EMC99260.1"/>
    <property type="molecule type" value="Genomic_DNA"/>
</dbReference>
<dbReference type="InterPro" id="IPR001138">
    <property type="entry name" value="Zn2Cys6_DnaBD"/>
</dbReference>
<dbReference type="PROSITE" id="PS50048">
    <property type="entry name" value="ZN2_CY6_FUNGAL_2"/>
    <property type="match status" value="1"/>
</dbReference>
<dbReference type="RefSeq" id="XP_007674197.1">
    <property type="nucleotide sequence ID" value="XM_007676007.1"/>
</dbReference>
<dbReference type="InterPro" id="IPR052073">
    <property type="entry name" value="Amide_Lactam_Regulators"/>
</dbReference>
<dbReference type="SMART" id="SM00906">
    <property type="entry name" value="Fungal_trans"/>
    <property type="match status" value="1"/>
</dbReference>
<evidence type="ECO:0000313" key="8">
    <source>
        <dbReference type="EMBL" id="EMC99260.1"/>
    </source>
</evidence>
<dbReference type="eggNOG" id="ENOG502RB10">
    <property type="taxonomic scope" value="Eukaryota"/>
</dbReference>
<dbReference type="PANTHER" id="PTHR47171">
    <property type="entry name" value="FARA-RELATED"/>
    <property type="match status" value="1"/>
</dbReference>
<feature type="domain" description="Zn(2)-C6 fungal-type" evidence="7">
    <location>
        <begin position="17"/>
        <end position="47"/>
    </location>
</feature>
<dbReference type="GO" id="GO:0000981">
    <property type="term" value="F:DNA-binding transcription factor activity, RNA polymerase II-specific"/>
    <property type="evidence" value="ECO:0007669"/>
    <property type="project" value="InterPro"/>
</dbReference>
<dbReference type="GO" id="GO:0006351">
    <property type="term" value="P:DNA-templated transcription"/>
    <property type="evidence" value="ECO:0007669"/>
    <property type="project" value="InterPro"/>
</dbReference>
<dbReference type="GO" id="GO:0008270">
    <property type="term" value="F:zinc ion binding"/>
    <property type="evidence" value="ECO:0007669"/>
    <property type="project" value="InterPro"/>
</dbReference>
<dbReference type="Pfam" id="PF04082">
    <property type="entry name" value="Fungal_trans"/>
    <property type="match status" value="1"/>
</dbReference>
<name>M2NJD9_BAUPA</name>
<evidence type="ECO:0000256" key="6">
    <source>
        <dbReference type="ARBA" id="ARBA00023242"/>
    </source>
</evidence>
<dbReference type="InterPro" id="IPR036864">
    <property type="entry name" value="Zn2-C6_fun-type_DNA-bd_sf"/>
</dbReference>
<proteinExistence type="predicted"/>
<accession>M2NJD9</accession>
<dbReference type="HOGENOM" id="CLU_007427_2_0_1"/>
<dbReference type="KEGG" id="bcom:BAUCODRAFT_396759"/>
<dbReference type="GO" id="GO:0003677">
    <property type="term" value="F:DNA binding"/>
    <property type="evidence" value="ECO:0007669"/>
    <property type="project" value="UniProtKB-KW"/>
</dbReference>
<reference evidence="8 9" key="1">
    <citation type="journal article" date="2012" name="PLoS Pathog.">
        <title>Diverse lifestyles and strategies of plant pathogenesis encoded in the genomes of eighteen Dothideomycetes fungi.</title>
        <authorList>
            <person name="Ohm R.A."/>
            <person name="Feau N."/>
            <person name="Henrissat B."/>
            <person name="Schoch C.L."/>
            <person name="Horwitz B.A."/>
            <person name="Barry K.W."/>
            <person name="Condon B.J."/>
            <person name="Copeland A.C."/>
            <person name="Dhillon B."/>
            <person name="Glaser F."/>
            <person name="Hesse C.N."/>
            <person name="Kosti I."/>
            <person name="LaButti K."/>
            <person name="Lindquist E.A."/>
            <person name="Lucas S."/>
            <person name="Salamov A.A."/>
            <person name="Bradshaw R.E."/>
            <person name="Ciuffetti L."/>
            <person name="Hamelin R.C."/>
            <person name="Kema G.H.J."/>
            <person name="Lawrence C."/>
            <person name="Scott J.A."/>
            <person name="Spatafora J.W."/>
            <person name="Turgeon B.G."/>
            <person name="de Wit P.J.G.M."/>
            <person name="Zhong S."/>
            <person name="Goodwin S.B."/>
            <person name="Grigoriev I.V."/>
        </authorList>
    </citation>
    <scope>NUCLEOTIDE SEQUENCE [LARGE SCALE GENOMIC DNA]</scope>
    <source>
        <strain evidence="8 9">UAMH 10762</strain>
    </source>
</reference>
<keyword evidence="4" id="KW-0238">DNA-binding</keyword>
<keyword evidence="3" id="KW-0805">Transcription regulation</keyword>
<protein>
    <recommendedName>
        <fullName evidence="7">Zn(2)-C6 fungal-type domain-containing protein</fullName>
    </recommendedName>
</protein>
<dbReference type="OrthoDB" id="10251155at2759"/>
<sequence length="641" mass="71399">MSTMSKTTDRTTVSAKACSTCHSRKVRCDIGVVGPICSNCSKAGAECIPHVRKRKRDLDLIHESQHKQQPPPTDHRHVKRISADHPIEISPQSSYLVRVEQQPQTDGRPAKRVSIEPPIGISPQSSYLGRAEYVPAHIPIDEEDASRYHNIHHTPSSAHEDGKRTVELPQSIRQSLVSSFVAHCRPWMPLMAEAEIWRLMAEEPDGLLMTAIYVAGSRTSTSPRASEVGAECYRRAKWLFYAETEVDPIRNIMAVIFLQWWNGSGPEHVSTNNSSFWLRIGVALAHQTGLHKEPSKDDRSLRRRIWWTLVSRDSQIATSHGRPRAINLLDSDVRPLTPTDFDSASDADRFIPFVQITLLLGDLTERSLRGDLTAHARVQLEERLLRWLADLPPTLQLFDRETRVLRAYNFASRNLHLAYFATLTILFHQKQKQNPSADVPPTMPSLVAASFILGIVEEYLNWGDTAFVSPACIFYLFTASLALLSSHRFPCLASAADAAQERGVVETTLEELKKRFASAYGKERVVKAITQLSLQQQSQGGGSGIVTQPRIDVLKLSPRELEFFAPFGAGLCRHWGIVQASKSGGPVGSDGVMGGRGEYLPGGEPAMRSVQPFPESATLLGLDELLADDAFGQYWWNSLTY</sequence>
<keyword evidence="5" id="KW-0804">Transcription</keyword>
<dbReference type="OMA" id="QWWNPSG"/>
<evidence type="ECO:0000259" key="7">
    <source>
        <dbReference type="PROSITE" id="PS50048"/>
    </source>
</evidence>
<dbReference type="AlphaFoldDB" id="M2NJD9"/>
<dbReference type="InterPro" id="IPR007219">
    <property type="entry name" value="XnlR_reg_dom"/>
</dbReference>
<dbReference type="CDD" id="cd12148">
    <property type="entry name" value="fungal_TF_MHR"/>
    <property type="match status" value="1"/>
</dbReference>
<evidence type="ECO:0000256" key="3">
    <source>
        <dbReference type="ARBA" id="ARBA00023015"/>
    </source>
</evidence>
<dbReference type="SMART" id="SM00066">
    <property type="entry name" value="GAL4"/>
    <property type="match status" value="1"/>
</dbReference>
<dbReference type="Proteomes" id="UP000011761">
    <property type="component" value="Unassembled WGS sequence"/>
</dbReference>
<dbReference type="SUPFAM" id="SSF57701">
    <property type="entry name" value="Zn2/Cys6 DNA-binding domain"/>
    <property type="match status" value="1"/>
</dbReference>
<keyword evidence="2" id="KW-0862">Zinc</keyword>
<dbReference type="CDD" id="cd00067">
    <property type="entry name" value="GAL4"/>
    <property type="match status" value="1"/>
</dbReference>
<keyword evidence="9" id="KW-1185">Reference proteome</keyword>
<evidence type="ECO:0000256" key="1">
    <source>
        <dbReference type="ARBA" id="ARBA00022723"/>
    </source>
</evidence>
<evidence type="ECO:0000256" key="2">
    <source>
        <dbReference type="ARBA" id="ARBA00022833"/>
    </source>
</evidence>
<gene>
    <name evidence="8" type="ORF">BAUCODRAFT_396759</name>
</gene>